<evidence type="ECO:0000259" key="2">
    <source>
        <dbReference type="SMART" id="SM00305"/>
    </source>
</evidence>
<dbReference type="Gene3D" id="2.170.16.10">
    <property type="entry name" value="Hedgehog/Intein (Hint) domain"/>
    <property type="match status" value="1"/>
</dbReference>
<dbReference type="CDD" id="cd00081">
    <property type="entry name" value="Hint"/>
    <property type="match status" value="1"/>
</dbReference>
<reference evidence="5" key="1">
    <citation type="submission" date="2022-11" db="UniProtKB">
        <authorList>
            <consortium name="WormBaseParasite"/>
        </authorList>
    </citation>
    <scope>IDENTIFICATION</scope>
</reference>
<dbReference type="GO" id="GO:0016539">
    <property type="term" value="P:intein-mediated protein splicing"/>
    <property type="evidence" value="ECO:0007669"/>
    <property type="project" value="InterPro"/>
</dbReference>
<evidence type="ECO:0000313" key="5">
    <source>
        <dbReference type="WBParaSite" id="ACRNAN_scaffold3103.g22281.t1"/>
    </source>
</evidence>
<dbReference type="InterPro" id="IPR036844">
    <property type="entry name" value="Hint_dom_sf"/>
</dbReference>
<evidence type="ECO:0000259" key="3">
    <source>
        <dbReference type="SMART" id="SM00306"/>
    </source>
</evidence>
<sequence>MSNSDSRIEILRNPGKMAKIKMLYKILLLHVLYGSILASNCGQSTIPFSFEALPDGQPVLGCARPTCFGWNPDGTIASKPATFYRINKKPDGYFRQSANIKPRAINVEEAPNFHPQTAECAATFESDHCPNENQWIGGIGPQINVSRQPFSVQCCSYKSLELSEDRGVATVNPGQIVIGGEILKEGGDRQYAFDYISDIIKHNREDGTVSYEVSIRRLPCLPYPNEFAVPIENTVPAEIIERFTKAEEKLKKNDLSKAFQASLLSENGIEGEAAVAAGQPQADVIEGPFVAEGETIQQVNSVDGYGVGAPGGYNLAPPSYQGPPPSYQGAPPQGGYAGGYGGGGGGGGGGSCSSNAGCSCVGSGCRCGNSGCGCSGGGCNCNGNGCGSQLLSYGGGAPQGGCGGSSCGGSGFYCFSGDTIVETSIGPKRMDELKLNDWVLSANGSEVLFTRIESWIHRLPSKKAEFLQLELEDGRMLKITSKHFIYKTECTAPGQTVLFHELTKQVVFAEKVQVGDCLYVLPNKNAKNFIQQRVKSIETVVEYGIYAPMTGNTDIVVNDIYASCYNIIYNKEMQRSFFRSIKRMPSLKSLLGFHEDEEEIPFGMSWIVEILQHVIPTSIFSSIGS</sequence>
<dbReference type="PANTHER" id="PTHR46706">
    <property type="entry name" value="PROTEIN QUA-1-RELATED"/>
    <property type="match status" value="1"/>
</dbReference>
<feature type="domain" description="Hint" evidence="3">
    <location>
        <begin position="412"/>
        <end position="522"/>
    </location>
</feature>
<keyword evidence="1" id="KW-0217">Developmental protein</keyword>
<dbReference type="InterPro" id="IPR006141">
    <property type="entry name" value="Intein_N"/>
</dbReference>
<evidence type="ECO:0000313" key="4">
    <source>
        <dbReference type="Proteomes" id="UP000887540"/>
    </source>
</evidence>
<dbReference type="InterPro" id="IPR003587">
    <property type="entry name" value="Hint_dom_N"/>
</dbReference>
<evidence type="ECO:0000256" key="1">
    <source>
        <dbReference type="ARBA" id="ARBA00022473"/>
    </source>
</evidence>
<dbReference type="InterPro" id="IPR001767">
    <property type="entry name" value="Hedgehog_Hint"/>
</dbReference>
<dbReference type="GO" id="GO:0016540">
    <property type="term" value="P:protein autoprocessing"/>
    <property type="evidence" value="ECO:0007669"/>
    <property type="project" value="InterPro"/>
</dbReference>
<dbReference type="WBParaSite" id="ACRNAN_scaffold3103.g22281.t1">
    <property type="protein sequence ID" value="ACRNAN_scaffold3103.g22281.t1"/>
    <property type="gene ID" value="ACRNAN_scaffold3103.g22281"/>
</dbReference>
<organism evidence="4 5">
    <name type="scientific">Acrobeloides nanus</name>
    <dbReference type="NCBI Taxonomy" id="290746"/>
    <lineage>
        <taxon>Eukaryota</taxon>
        <taxon>Metazoa</taxon>
        <taxon>Ecdysozoa</taxon>
        <taxon>Nematoda</taxon>
        <taxon>Chromadorea</taxon>
        <taxon>Rhabditida</taxon>
        <taxon>Tylenchina</taxon>
        <taxon>Cephalobomorpha</taxon>
        <taxon>Cephaloboidea</taxon>
        <taxon>Cephalobidae</taxon>
        <taxon>Acrobeloides</taxon>
    </lineage>
</organism>
<proteinExistence type="predicted"/>
<dbReference type="PROSITE" id="PS50817">
    <property type="entry name" value="INTEIN_N_TER"/>
    <property type="match status" value="1"/>
</dbReference>
<name>A0A914DMP8_9BILA</name>
<keyword evidence="4" id="KW-1185">Reference proteome</keyword>
<dbReference type="AlphaFoldDB" id="A0A914DMP8"/>
<dbReference type="SMART" id="SM00305">
    <property type="entry name" value="HintC"/>
    <property type="match status" value="1"/>
</dbReference>
<feature type="domain" description="Hint" evidence="2">
    <location>
        <begin position="526"/>
        <end position="570"/>
    </location>
</feature>
<dbReference type="InterPro" id="IPR052140">
    <property type="entry name" value="Dev_Signal_Hedgehog-like"/>
</dbReference>
<dbReference type="PANTHER" id="PTHR46706:SF12">
    <property type="entry name" value="PROTEIN QUA-1-RELATED"/>
    <property type="match status" value="1"/>
</dbReference>
<accession>A0A914DMP8</accession>
<dbReference type="SUPFAM" id="SSF51294">
    <property type="entry name" value="Hedgehog/intein (Hint) domain"/>
    <property type="match status" value="1"/>
</dbReference>
<protein>
    <submittedName>
        <fullName evidence="5">Uncharacterized protein</fullName>
    </submittedName>
</protein>
<dbReference type="Pfam" id="PF01079">
    <property type="entry name" value="Hint"/>
    <property type="match status" value="1"/>
</dbReference>
<dbReference type="Proteomes" id="UP000887540">
    <property type="component" value="Unplaced"/>
</dbReference>
<dbReference type="SMART" id="SM00306">
    <property type="entry name" value="HintN"/>
    <property type="match status" value="1"/>
</dbReference>
<dbReference type="InterPro" id="IPR003586">
    <property type="entry name" value="Hint_dom_C"/>
</dbReference>